<accession>A0A292GT61</accession>
<gene>
    <name evidence="1" type="primary">cas6</name>
</gene>
<proteinExistence type="predicted"/>
<sequence>MTAGRGRERTGQLFLERLLEIGIGSRIQTGNGKLDSLAGHIAVDANWNTEIDFWQMEFANFT</sequence>
<dbReference type="EMBL" id="LC171369">
    <property type="protein sequence ID" value="BBA74292.1"/>
    <property type="molecule type" value="Genomic_DNA"/>
</dbReference>
<name>A0A292GT61_9HYPH</name>
<protein>
    <submittedName>
        <fullName evidence="1">CRISPR-associated endoribonuclease Cas6</fullName>
    </submittedName>
</protein>
<reference evidence="1" key="1">
    <citation type="submission" date="2016-07" db="EMBL/GenBank/DDBJ databases">
        <title>Genomics reveals synergistic degradation of pyrene by five bacteria in a mangrove sediment-derived bacterial consortium.</title>
        <authorList>
            <person name="Wanapaisan P."/>
            <person name="Vejarano F."/>
            <person name="Chakraborty J."/>
            <person name="Shintani M."/>
            <person name="Muangchinda C."/>
            <person name="Laothamteep N."/>
            <person name="Suzuki-Minakuchi C."/>
            <person name="Inoue K."/>
            <person name="Nojiri H."/>
            <person name="Pinyakong O."/>
        </authorList>
    </citation>
    <scope>NUCLEOTIDE SEQUENCE</scope>
    <source>
        <strain evidence="1">PW1</strain>
    </source>
</reference>
<dbReference type="AlphaFoldDB" id="A0A292GT61"/>
<evidence type="ECO:0000313" key="1">
    <source>
        <dbReference type="EMBL" id="BBA74292.1"/>
    </source>
</evidence>
<organism evidence="1">
    <name type="scientific">Ochrobactrum sp. PW1</name>
    <dbReference type="NCBI Taxonomy" id="1882222"/>
    <lineage>
        <taxon>Bacteria</taxon>
        <taxon>Pseudomonadati</taxon>
        <taxon>Pseudomonadota</taxon>
        <taxon>Alphaproteobacteria</taxon>
        <taxon>Hyphomicrobiales</taxon>
        <taxon>Brucellaceae</taxon>
        <taxon>Brucella/Ochrobactrum group</taxon>
        <taxon>Ochrobactrum</taxon>
    </lineage>
</organism>